<dbReference type="InterPro" id="IPR029787">
    <property type="entry name" value="Nucleotide_cyclase"/>
</dbReference>
<sequence>MKYIQEISRRRLPATIRAEYDRERHDARLPVLRTITLLLALFYFSYTAVDAWFLPDIAWRTFILRFSIIGPLTILLLRFYRQPVSIRLKEGASVLVVCIATVVWCVAIGGTASPVVLNYFYAALVFQMVVTIVLTPPLEYGVAASAVVTASVYTTIWFLPDATTDYVLFHLAVGVPTVVLTLIANYRFSTEAVRLYLQNKDLDRLHGQLLKQHGELELVSQSDPLTGLTNRRSLDAEIHRLTAASNSTGVPVTVLLLDIDHFKEYNDRFGHLAGDECLKLVADALKKLVSDDDLACRFGGEEFLILRPGVAPAASIRTFAEEIRQAVEALSIRHPLAGRDGMAVTVSVGASADIVTSEETFLQLIAQADEALYTAKGHGRNISLLHQSIR</sequence>
<feature type="domain" description="GGDEF" evidence="4">
    <location>
        <begin position="250"/>
        <end position="388"/>
    </location>
</feature>
<feature type="transmembrane region" description="Helical" evidence="3">
    <location>
        <begin position="166"/>
        <end position="186"/>
    </location>
</feature>
<evidence type="ECO:0000313" key="5">
    <source>
        <dbReference type="EMBL" id="OYR26012.1"/>
    </source>
</evidence>
<feature type="transmembrane region" description="Helical" evidence="3">
    <location>
        <begin position="92"/>
        <end position="110"/>
    </location>
</feature>
<dbReference type="InterPro" id="IPR043128">
    <property type="entry name" value="Rev_trsase/Diguanyl_cyclase"/>
</dbReference>
<dbReference type="InterPro" id="IPR050469">
    <property type="entry name" value="Diguanylate_Cyclase"/>
</dbReference>
<proteinExistence type="predicted"/>
<dbReference type="AlphaFoldDB" id="A0A256GFX0"/>
<dbReference type="GO" id="GO:0052621">
    <property type="term" value="F:diguanylate cyclase activity"/>
    <property type="evidence" value="ECO:0007669"/>
    <property type="project" value="UniProtKB-EC"/>
</dbReference>
<dbReference type="EC" id="2.7.7.65" evidence="1"/>
<dbReference type="Pfam" id="PF00990">
    <property type="entry name" value="GGDEF"/>
    <property type="match status" value="1"/>
</dbReference>
<dbReference type="SMART" id="SM00267">
    <property type="entry name" value="GGDEF"/>
    <property type="match status" value="1"/>
</dbReference>
<evidence type="ECO:0000313" key="6">
    <source>
        <dbReference type="Proteomes" id="UP000216363"/>
    </source>
</evidence>
<dbReference type="SUPFAM" id="SSF55073">
    <property type="entry name" value="Nucleotide cyclase"/>
    <property type="match status" value="1"/>
</dbReference>
<keyword evidence="3" id="KW-0812">Transmembrane</keyword>
<accession>A0A256GFX0</accession>
<dbReference type="NCBIfam" id="TIGR00254">
    <property type="entry name" value="GGDEF"/>
    <property type="match status" value="1"/>
</dbReference>
<dbReference type="EMBL" id="NNRN01000056">
    <property type="protein sequence ID" value="OYR26012.1"/>
    <property type="molecule type" value="Genomic_DNA"/>
</dbReference>
<keyword evidence="3" id="KW-1133">Transmembrane helix</keyword>
<dbReference type="InterPro" id="IPR000160">
    <property type="entry name" value="GGDEF_dom"/>
</dbReference>
<evidence type="ECO:0000256" key="2">
    <source>
        <dbReference type="ARBA" id="ARBA00034247"/>
    </source>
</evidence>
<dbReference type="PROSITE" id="PS50887">
    <property type="entry name" value="GGDEF"/>
    <property type="match status" value="1"/>
</dbReference>
<dbReference type="Gene3D" id="3.30.70.270">
    <property type="match status" value="1"/>
</dbReference>
<dbReference type="GO" id="GO:1902201">
    <property type="term" value="P:negative regulation of bacterial-type flagellum-dependent cell motility"/>
    <property type="evidence" value="ECO:0007669"/>
    <property type="project" value="TreeGrafter"/>
</dbReference>
<gene>
    <name evidence="5" type="ORF">CES86_4066</name>
</gene>
<evidence type="ECO:0000256" key="1">
    <source>
        <dbReference type="ARBA" id="ARBA00012528"/>
    </source>
</evidence>
<evidence type="ECO:0000256" key="3">
    <source>
        <dbReference type="SAM" id="Phobius"/>
    </source>
</evidence>
<dbReference type="PANTHER" id="PTHR45138:SF9">
    <property type="entry name" value="DIGUANYLATE CYCLASE DGCM-RELATED"/>
    <property type="match status" value="1"/>
</dbReference>
<reference evidence="5 6" key="1">
    <citation type="submission" date="2017-07" db="EMBL/GenBank/DDBJ databases">
        <title>Draft genome of Ochrobactrum lupini type strain LUP21.</title>
        <authorList>
            <person name="Krzyzanowska D.M."/>
            <person name="Jafra S."/>
        </authorList>
    </citation>
    <scope>NUCLEOTIDE SEQUENCE [LARGE SCALE GENOMIC DNA]</scope>
    <source>
        <strain evidence="5 6">LUP21</strain>
    </source>
</reference>
<dbReference type="PANTHER" id="PTHR45138">
    <property type="entry name" value="REGULATORY COMPONENTS OF SENSORY TRANSDUCTION SYSTEM"/>
    <property type="match status" value="1"/>
</dbReference>
<comment type="catalytic activity">
    <reaction evidence="2">
        <text>2 GTP = 3',3'-c-di-GMP + 2 diphosphate</text>
        <dbReference type="Rhea" id="RHEA:24898"/>
        <dbReference type="ChEBI" id="CHEBI:33019"/>
        <dbReference type="ChEBI" id="CHEBI:37565"/>
        <dbReference type="ChEBI" id="CHEBI:58805"/>
        <dbReference type="EC" id="2.7.7.65"/>
    </reaction>
</comment>
<dbReference type="GO" id="GO:0043709">
    <property type="term" value="P:cell adhesion involved in single-species biofilm formation"/>
    <property type="evidence" value="ECO:0007669"/>
    <property type="project" value="TreeGrafter"/>
</dbReference>
<feature type="transmembrane region" description="Helical" evidence="3">
    <location>
        <begin position="61"/>
        <end position="80"/>
    </location>
</feature>
<comment type="caution">
    <text evidence="5">The sequence shown here is derived from an EMBL/GenBank/DDBJ whole genome shotgun (WGS) entry which is preliminary data.</text>
</comment>
<dbReference type="FunFam" id="3.30.70.270:FF:000001">
    <property type="entry name" value="Diguanylate cyclase domain protein"/>
    <property type="match status" value="1"/>
</dbReference>
<feature type="transmembrane region" description="Helical" evidence="3">
    <location>
        <begin position="31"/>
        <end position="49"/>
    </location>
</feature>
<organism evidence="5 6">
    <name type="scientific">Brucella lupini</name>
    <dbReference type="NCBI Taxonomy" id="255457"/>
    <lineage>
        <taxon>Bacteria</taxon>
        <taxon>Pseudomonadati</taxon>
        <taxon>Pseudomonadota</taxon>
        <taxon>Alphaproteobacteria</taxon>
        <taxon>Hyphomicrobiales</taxon>
        <taxon>Brucellaceae</taxon>
        <taxon>Brucella/Ochrobactrum group</taxon>
        <taxon>Brucella</taxon>
    </lineage>
</organism>
<feature type="transmembrane region" description="Helical" evidence="3">
    <location>
        <begin position="141"/>
        <end position="160"/>
    </location>
</feature>
<protein>
    <recommendedName>
        <fullName evidence="1">diguanylate cyclase</fullName>
        <ecNumber evidence="1">2.7.7.65</ecNumber>
    </recommendedName>
</protein>
<evidence type="ECO:0000259" key="4">
    <source>
        <dbReference type="PROSITE" id="PS50887"/>
    </source>
</evidence>
<keyword evidence="3" id="KW-0472">Membrane</keyword>
<dbReference type="CDD" id="cd01949">
    <property type="entry name" value="GGDEF"/>
    <property type="match status" value="1"/>
</dbReference>
<name>A0A256GFX0_9HYPH</name>
<dbReference type="GO" id="GO:0005886">
    <property type="term" value="C:plasma membrane"/>
    <property type="evidence" value="ECO:0007669"/>
    <property type="project" value="TreeGrafter"/>
</dbReference>
<dbReference type="Proteomes" id="UP000216363">
    <property type="component" value="Unassembled WGS sequence"/>
</dbReference>